<evidence type="ECO:0000313" key="2">
    <source>
        <dbReference type="Proteomes" id="UP000192284"/>
    </source>
</evidence>
<proteinExistence type="predicted"/>
<dbReference type="AlphaFoldDB" id="A0A1W9ZY22"/>
<accession>A0A1W9ZY22</accession>
<name>A0A1W9ZY22_MYCAN</name>
<comment type="caution">
    <text evidence="1">The sequence shown here is derived from an EMBL/GenBank/DDBJ whole genome shotgun (WGS) entry which is preliminary data.</text>
</comment>
<dbReference type="Proteomes" id="UP000192284">
    <property type="component" value="Unassembled WGS sequence"/>
</dbReference>
<evidence type="ECO:0000313" key="1">
    <source>
        <dbReference type="EMBL" id="ORA22707.1"/>
    </source>
</evidence>
<gene>
    <name evidence="1" type="ORF">BST12_09055</name>
</gene>
<dbReference type="EMBL" id="MVHE01000009">
    <property type="protein sequence ID" value="ORA22707.1"/>
    <property type="molecule type" value="Genomic_DNA"/>
</dbReference>
<sequence>MPEFRVIAPQGKIVATKSFDNAEAAYSWFIRSVGDNSELGWRMEVNDEGEWAFFDDTGGFTAPGSSHRYVVKRPAQRRVSGAASRGPCQ</sequence>
<reference evidence="1 2" key="1">
    <citation type="submission" date="2017-02" db="EMBL/GenBank/DDBJ databases">
        <title>The new phylogeny of genus Mycobacterium.</title>
        <authorList>
            <person name="Tortoli E."/>
            <person name="Trovato A."/>
            <person name="Cirillo D.M."/>
        </authorList>
    </citation>
    <scope>NUCLEOTIDE SEQUENCE [LARGE SCALE GENOMIC DNA]</scope>
    <source>
        <strain evidence="1 2">DSM 45057</strain>
    </source>
</reference>
<keyword evidence="2" id="KW-1185">Reference proteome</keyword>
<dbReference type="RefSeq" id="WP_083112765.1">
    <property type="nucleotide sequence ID" value="NZ_JACKTS010000036.1"/>
</dbReference>
<organism evidence="1 2">
    <name type="scientific">Mycobacterium angelicum</name>
    <dbReference type="NCBI Taxonomy" id="470074"/>
    <lineage>
        <taxon>Bacteria</taxon>
        <taxon>Bacillati</taxon>
        <taxon>Actinomycetota</taxon>
        <taxon>Actinomycetes</taxon>
        <taxon>Mycobacteriales</taxon>
        <taxon>Mycobacteriaceae</taxon>
        <taxon>Mycobacterium</taxon>
    </lineage>
</organism>
<protein>
    <submittedName>
        <fullName evidence="1">Uncharacterized protein</fullName>
    </submittedName>
</protein>